<keyword evidence="2" id="KW-1185">Reference proteome</keyword>
<gene>
    <name evidence="1" type="ORF">ALC60_01800</name>
</gene>
<sequence length="22" mass="2396">MLKVGEANFPSNFAFAQLPVKS</sequence>
<protein>
    <submittedName>
        <fullName evidence="1">Uncharacterized protein</fullName>
    </submittedName>
</protein>
<organism evidence="1 2">
    <name type="scientific">Mycetomoellerius zeteki</name>
    <dbReference type="NCBI Taxonomy" id="64791"/>
    <lineage>
        <taxon>Eukaryota</taxon>
        <taxon>Metazoa</taxon>
        <taxon>Ecdysozoa</taxon>
        <taxon>Arthropoda</taxon>
        <taxon>Hexapoda</taxon>
        <taxon>Insecta</taxon>
        <taxon>Pterygota</taxon>
        <taxon>Neoptera</taxon>
        <taxon>Endopterygota</taxon>
        <taxon>Hymenoptera</taxon>
        <taxon>Apocrita</taxon>
        <taxon>Aculeata</taxon>
        <taxon>Formicoidea</taxon>
        <taxon>Formicidae</taxon>
        <taxon>Myrmicinae</taxon>
        <taxon>Mycetomoellerius</taxon>
    </lineage>
</organism>
<dbReference type="EMBL" id="KQ982182">
    <property type="protein sequence ID" value="KYQ59214.1"/>
    <property type="molecule type" value="Genomic_DNA"/>
</dbReference>
<dbReference type="AlphaFoldDB" id="A0A151XFP6"/>
<name>A0A151XFP6_9HYME</name>
<proteinExistence type="predicted"/>
<reference evidence="1 2" key="1">
    <citation type="submission" date="2015-09" db="EMBL/GenBank/DDBJ databases">
        <title>Trachymyrmex zeteki WGS genome.</title>
        <authorList>
            <person name="Nygaard S."/>
            <person name="Hu H."/>
            <person name="Boomsma J."/>
            <person name="Zhang G."/>
        </authorList>
    </citation>
    <scope>NUCLEOTIDE SEQUENCE [LARGE SCALE GENOMIC DNA]</scope>
    <source>
        <strain evidence="1">Tzet28-1</strain>
        <tissue evidence="1">Whole body</tissue>
    </source>
</reference>
<evidence type="ECO:0000313" key="2">
    <source>
        <dbReference type="Proteomes" id="UP000075809"/>
    </source>
</evidence>
<accession>A0A151XFP6</accession>
<evidence type="ECO:0000313" key="1">
    <source>
        <dbReference type="EMBL" id="KYQ59214.1"/>
    </source>
</evidence>
<dbReference type="Proteomes" id="UP000075809">
    <property type="component" value="Unassembled WGS sequence"/>
</dbReference>